<gene>
    <name evidence="9" type="ORF">DFP98_104204</name>
</gene>
<evidence type="ECO:0000256" key="1">
    <source>
        <dbReference type="ARBA" id="ARBA00004651"/>
    </source>
</evidence>
<evidence type="ECO:0000313" key="9">
    <source>
        <dbReference type="EMBL" id="RED85499.1"/>
    </source>
</evidence>
<evidence type="ECO:0000256" key="5">
    <source>
        <dbReference type="ARBA" id="ARBA00022989"/>
    </source>
</evidence>
<keyword evidence="5 7" id="KW-1133">Transmembrane helix</keyword>
<dbReference type="InterPro" id="IPR000515">
    <property type="entry name" value="MetI-like"/>
</dbReference>
<dbReference type="InterPro" id="IPR035906">
    <property type="entry name" value="MetI-like_sf"/>
</dbReference>
<dbReference type="GO" id="GO:0005886">
    <property type="term" value="C:plasma membrane"/>
    <property type="evidence" value="ECO:0007669"/>
    <property type="project" value="UniProtKB-SubCell"/>
</dbReference>
<dbReference type="OrthoDB" id="2637002at2"/>
<keyword evidence="2 7" id="KW-0813">Transport</keyword>
<comment type="similarity">
    <text evidence="7">Belongs to the binding-protein-dependent transport system permease family.</text>
</comment>
<dbReference type="Gene3D" id="1.10.3720.10">
    <property type="entry name" value="MetI-like"/>
    <property type="match status" value="1"/>
</dbReference>
<dbReference type="AlphaFoldDB" id="A0A3D9KGL9"/>
<dbReference type="CDD" id="cd06261">
    <property type="entry name" value="TM_PBP2"/>
    <property type="match status" value="1"/>
</dbReference>
<dbReference type="RefSeq" id="WP_116059920.1">
    <property type="nucleotide sequence ID" value="NZ_QRDZ01000004.1"/>
</dbReference>
<feature type="transmembrane region" description="Helical" evidence="7">
    <location>
        <begin position="7"/>
        <end position="26"/>
    </location>
</feature>
<name>A0A3D9KGL9_9BACL</name>
<keyword evidence="6 7" id="KW-0472">Membrane</keyword>
<feature type="transmembrane region" description="Helical" evidence="7">
    <location>
        <begin position="264"/>
        <end position="288"/>
    </location>
</feature>
<dbReference type="Proteomes" id="UP000256977">
    <property type="component" value="Unassembled WGS sequence"/>
</dbReference>
<comment type="subcellular location">
    <subcellularLocation>
        <location evidence="1 7">Cell membrane</location>
        <topology evidence="1 7">Multi-pass membrane protein</topology>
    </subcellularLocation>
</comment>
<evidence type="ECO:0000256" key="6">
    <source>
        <dbReference type="ARBA" id="ARBA00023136"/>
    </source>
</evidence>
<keyword evidence="4 7" id="KW-0812">Transmembrane</keyword>
<evidence type="ECO:0000256" key="3">
    <source>
        <dbReference type="ARBA" id="ARBA00022475"/>
    </source>
</evidence>
<sequence length="298" mass="33561">MNKTQRAGMLLLIFPFVALVFVFNYLPLFGWSYAFVDYSPGVPLIEQHFVGFKYFRIIFEGGNDFAIVMRNTLVMSLLGLLTSPLPMIFAIALAEVRGKWLSKWIQTVTAIPHFISWVLVYAIFFTFFSLEDGVVNKLLMDMGLIETGTNILGSDGYAWFFQLMVATWKGTGWGAIIYLAAIAGIDQELYQAADIDGAGRFQKIWYITVPSLMPTYFVLLLLAISGILSNGFEQYYVFQNPLNIDKLEVLDTYIYTLGIARAEYAFSTAIGVFKSIVSIVLLLSANWLSKAIRKQSII</sequence>
<accession>A0A3D9KGL9</accession>
<evidence type="ECO:0000259" key="8">
    <source>
        <dbReference type="PROSITE" id="PS50928"/>
    </source>
</evidence>
<dbReference type="SUPFAM" id="SSF161098">
    <property type="entry name" value="MetI-like"/>
    <property type="match status" value="1"/>
</dbReference>
<dbReference type="GO" id="GO:0055085">
    <property type="term" value="P:transmembrane transport"/>
    <property type="evidence" value="ECO:0007669"/>
    <property type="project" value="InterPro"/>
</dbReference>
<feature type="transmembrane region" description="Helical" evidence="7">
    <location>
        <begin position="204"/>
        <end position="228"/>
    </location>
</feature>
<keyword evidence="10" id="KW-1185">Reference proteome</keyword>
<feature type="transmembrane region" description="Helical" evidence="7">
    <location>
        <begin position="108"/>
        <end position="130"/>
    </location>
</feature>
<evidence type="ECO:0000313" key="10">
    <source>
        <dbReference type="Proteomes" id="UP000256977"/>
    </source>
</evidence>
<dbReference type="EMBL" id="QRDZ01000004">
    <property type="protein sequence ID" value="RED85499.1"/>
    <property type="molecule type" value="Genomic_DNA"/>
</dbReference>
<reference evidence="9 10" key="1">
    <citation type="submission" date="2018-07" db="EMBL/GenBank/DDBJ databases">
        <title>Genomic Encyclopedia of Type Strains, Phase III (KMG-III): the genomes of soil and plant-associated and newly described type strains.</title>
        <authorList>
            <person name="Whitman W."/>
        </authorList>
    </citation>
    <scope>NUCLEOTIDE SEQUENCE [LARGE SCALE GENOMIC DNA]</scope>
    <source>
        <strain evidence="9 10">CECT 7287</strain>
    </source>
</reference>
<evidence type="ECO:0000256" key="7">
    <source>
        <dbReference type="RuleBase" id="RU363032"/>
    </source>
</evidence>
<protein>
    <submittedName>
        <fullName evidence="9">Putative aldouronate transport system permease protein</fullName>
    </submittedName>
</protein>
<evidence type="ECO:0000256" key="2">
    <source>
        <dbReference type="ARBA" id="ARBA00022448"/>
    </source>
</evidence>
<proteinExistence type="inferred from homology"/>
<evidence type="ECO:0000256" key="4">
    <source>
        <dbReference type="ARBA" id="ARBA00022692"/>
    </source>
</evidence>
<dbReference type="PROSITE" id="PS50928">
    <property type="entry name" value="ABC_TM1"/>
    <property type="match status" value="1"/>
</dbReference>
<feature type="domain" description="ABC transmembrane type-1" evidence="8">
    <location>
        <begin position="68"/>
        <end position="285"/>
    </location>
</feature>
<comment type="caution">
    <text evidence="9">The sequence shown here is derived from an EMBL/GenBank/DDBJ whole genome shotgun (WGS) entry which is preliminary data.</text>
</comment>
<keyword evidence="3" id="KW-1003">Cell membrane</keyword>
<dbReference type="PANTHER" id="PTHR43227">
    <property type="entry name" value="BLL4140 PROTEIN"/>
    <property type="match status" value="1"/>
</dbReference>
<organism evidence="9 10">
    <name type="scientific">Cohnella phaseoli</name>
    <dbReference type="NCBI Taxonomy" id="456490"/>
    <lineage>
        <taxon>Bacteria</taxon>
        <taxon>Bacillati</taxon>
        <taxon>Bacillota</taxon>
        <taxon>Bacilli</taxon>
        <taxon>Bacillales</taxon>
        <taxon>Paenibacillaceae</taxon>
        <taxon>Cohnella</taxon>
    </lineage>
</organism>
<feature type="transmembrane region" description="Helical" evidence="7">
    <location>
        <begin position="159"/>
        <end position="183"/>
    </location>
</feature>
<dbReference type="PANTHER" id="PTHR43227:SF11">
    <property type="entry name" value="BLL4140 PROTEIN"/>
    <property type="match status" value="1"/>
</dbReference>
<dbReference type="Pfam" id="PF00528">
    <property type="entry name" value="BPD_transp_1"/>
    <property type="match status" value="1"/>
</dbReference>
<feature type="transmembrane region" description="Helical" evidence="7">
    <location>
        <begin position="73"/>
        <end position="96"/>
    </location>
</feature>
<dbReference type="InterPro" id="IPR050809">
    <property type="entry name" value="UgpAE/MalFG_permease"/>
</dbReference>